<name>A0ABQ5V7C6_9PROT</name>
<comment type="caution">
    <text evidence="3">The sequence shown here is derived from an EMBL/GenBank/DDBJ whole genome shotgun (WGS) entry which is preliminary data.</text>
</comment>
<evidence type="ECO:0000259" key="2">
    <source>
        <dbReference type="Pfam" id="PF13505"/>
    </source>
</evidence>
<reference evidence="3" key="1">
    <citation type="journal article" date="2014" name="Int. J. Syst. Evol. Microbiol.">
        <title>Complete genome of a new Firmicutes species belonging to the dominant human colonic microbiota ('Ruminococcus bicirculans') reveals two chromosomes and a selective capacity to utilize plant glucans.</title>
        <authorList>
            <consortium name="NISC Comparative Sequencing Program"/>
            <person name="Wegmann U."/>
            <person name="Louis P."/>
            <person name="Goesmann A."/>
            <person name="Henrissat B."/>
            <person name="Duncan S.H."/>
            <person name="Flint H.J."/>
        </authorList>
    </citation>
    <scope>NUCLEOTIDE SEQUENCE</scope>
    <source>
        <strain evidence="3">NBRC 108219</strain>
    </source>
</reference>
<gene>
    <name evidence="3" type="ORF">GCM10007853_00510</name>
</gene>
<evidence type="ECO:0000313" key="4">
    <source>
        <dbReference type="Proteomes" id="UP001161391"/>
    </source>
</evidence>
<dbReference type="EMBL" id="BSNK01000001">
    <property type="protein sequence ID" value="GLQ22177.1"/>
    <property type="molecule type" value="Genomic_DNA"/>
</dbReference>
<proteinExistence type="predicted"/>
<dbReference type="InterPro" id="IPR011250">
    <property type="entry name" value="OMP/PagP_B-barrel"/>
</dbReference>
<dbReference type="SUPFAM" id="SSF56925">
    <property type="entry name" value="OMPA-like"/>
    <property type="match status" value="1"/>
</dbReference>
<evidence type="ECO:0000313" key="3">
    <source>
        <dbReference type="EMBL" id="GLQ22177.1"/>
    </source>
</evidence>
<dbReference type="Proteomes" id="UP001161391">
    <property type="component" value="Unassembled WGS sequence"/>
</dbReference>
<accession>A0ABQ5V7C6</accession>
<sequence>MYGTLGAVWYDIDEAYAGVQGRVGYQSRSNFGAEAEASIGVIGEKSPFNQANPPGPNLVGEFNDSVDYSLAGFAVARMPISPNISAHARVGYHTTQFSNDVSINGAEQKTSTTLDGIAYGAGMEFGLTPVDAIRADYTRYDNDVSGMNSVSLAYLRRF</sequence>
<feature type="domain" description="Outer membrane protein beta-barrel" evidence="2">
    <location>
        <begin position="10"/>
        <end position="142"/>
    </location>
</feature>
<dbReference type="Gene3D" id="2.40.160.20">
    <property type="match status" value="1"/>
</dbReference>
<evidence type="ECO:0000256" key="1">
    <source>
        <dbReference type="ARBA" id="ARBA00022729"/>
    </source>
</evidence>
<keyword evidence="4" id="KW-1185">Reference proteome</keyword>
<dbReference type="Pfam" id="PF13505">
    <property type="entry name" value="OMP_b-brl"/>
    <property type="match status" value="1"/>
</dbReference>
<reference evidence="3" key="2">
    <citation type="submission" date="2023-01" db="EMBL/GenBank/DDBJ databases">
        <title>Draft genome sequence of Algimonas ampicilliniresistens strain NBRC 108219.</title>
        <authorList>
            <person name="Sun Q."/>
            <person name="Mori K."/>
        </authorList>
    </citation>
    <scope>NUCLEOTIDE SEQUENCE</scope>
    <source>
        <strain evidence="3">NBRC 108219</strain>
    </source>
</reference>
<organism evidence="3 4">
    <name type="scientific">Algimonas ampicilliniresistens</name>
    <dbReference type="NCBI Taxonomy" id="1298735"/>
    <lineage>
        <taxon>Bacteria</taxon>
        <taxon>Pseudomonadati</taxon>
        <taxon>Pseudomonadota</taxon>
        <taxon>Alphaproteobacteria</taxon>
        <taxon>Maricaulales</taxon>
        <taxon>Robiginitomaculaceae</taxon>
        <taxon>Algimonas</taxon>
    </lineage>
</organism>
<protein>
    <recommendedName>
        <fullName evidence="2">Outer membrane protein beta-barrel domain-containing protein</fullName>
    </recommendedName>
</protein>
<dbReference type="InterPro" id="IPR027385">
    <property type="entry name" value="Beta-barrel_OMP"/>
</dbReference>
<keyword evidence="1" id="KW-0732">Signal</keyword>